<dbReference type="EMBL" id="CAJVPW010006659">
    <property type="protein sequence ID" value="CAG8571699.1"/>
    <property type="molecule type" value="Genomic_DNA"/>
</dbReference>
<protein>
    <submittedName>
        <fullName evidence="1">1241_t:CDS:1</fullName>
    </submittedName>
</protein>
<proteinExistence type="predicted"/>
<name>A0ACA9MDF5_9GLOM</name>
<evidence type="ECO:0000313" key="1">
    <source>
        <dbReference type="EMBL" id="CAG8571699.1"/>
    </source>
</evidence>
<accession>A0ACA9MDF5</accession>
<reference evidence="1" key="1">
    <citation type="submission" date="2021-06" db="EMBL/GenBank/DDBJ databases">
        <authorList>
            <person name="Kallberg Y."/>
            <person name="Tangrot J."/>
            <person name="Rosling A."/>
        </authorList>
    </citation>
    <scope>NUCLEOTIDE SEQUENCE</scope>
    <source>
        <strain evidence="1">28 12/20/2015</strain>
    </source>
</reference>
<organism evidence="1 2">
    <name type="scientific">Cetraspora pellucida</name>
    <dbReference type="NCBI Taxonomy" id="1433469"/>
    <lineage>
        <taxon>Eukaryota</taxon>
        <taxon>Fungi</taxon>
        <taxon>Fungi incertae sedis</taxon>
        <taxon>Mucoromycota</taxon>
        <taxon>Glomeromycotina</taxon>
        <taxon>Glomeromycetes</taxon>
        <taxon>Diversisporales</taxon>
        <taxon>Gigasporaceae</taxon>
        <taxon>Cetraspora</taxon>
    </lineage>
</organism>
<keyword evidence="2" id="KW-1185">Reference proteome</keyword>
<gene>
    <name evidence="1" type="ORF">SPELUC_LOCUS6021</name>
</gene>
<dbReference type="Proteomes" id="UP000789366">
    <property type="component" value="Unassembled WGS sequence"/>
</dbReference>
<feature type="non-terminal residue" evidence="1">
    <location>
        <position position="57"/>
    </location>
</feature>
<comment type="caution">
    <text evidence="1">The sequence shown here is derived from an EMBL/GenBank/DDBJ whole genome shotgun (WGS) entry which is preliminary data.</text>
</comment>
<evidence type="ECO:0000313" key="2">
    <source>
        <dbReference type="Proteomes" id="UP000789366"/>
    </source>
</evidence>
<sequence>MAALNKSILLLYDQAPFHCNDLSLTSLNLSNITLHALPSCTTAHLQPLDAGIIHLFK</sequence>